<feature type="disulfide bond" evidence="24">
    <location>
        <begin position="619"/>
        <end position="646"/>
    </location>
</feature>
<evidence type="ECO:0000256" key="14">
    <source>
        <dbReference type="ARBA" id="ARBA00023136"/>
    </source>
</evidence>
<dbReference type="PANTHER" id="PTHR19325:SF493">
    <property type="entry name" value="E-SELECTIN"/>
    <property type="match status" value="1"/>
</dbReference>
<feature type="domain" description="Sushi" evidence="28">
    <location>
        <begin position="772"/>
        <end position="834"/>
    </location>
</feature>
<feature type="transmembrane region" description="Helical" evidence="25">
    <location>
        <begin position="906"/>
        <end position="931"/>
    </location>
</feature>
<evidence type="ECO:0000256" key="23">
    <source>
        <dbReference type="PROSITE-ProRule" id="PRU00076"/>
    </source>
</evidence>
<evidence type="ECO:0000256" key="1">
    <source>
        <dbReference type="ARBA" id="ARBA00004251"/>
    </source>
</evidence>
<dbReference type="PROSITE" id="PS50923">
    <property type="entry name" value="SUSHI"/>
    <property type="match status" value="7"/>
</dbReference>
<dbReference type="InterPro" id="IPR018378">
    <property type="entry name" value="C-type_lectin_CS"/>
</dbReference>
<feature type="disulfide bond" evidence="24">
    <location>
        <begin position="742"/>
        <end position="769"/>
    </location>
</feature>
<dbReference type="SMART" id="SM00032">
    <property type="entry name" value="CCP"/>
    <property type="match status" value="8"/>
</dbReference>
<comment type="subcellular location">
    <subcellularLocation>
        <location evidence="1">Cell membrane</location>
        <topology evidence="1">Single-pass type I membrane protein</topology>
    </subcellularLocation>
</comment>
<evidence type="ECO:0000256" key="8">
    <source>
        <dbReference type="ARBA" id="ARBA00022729"/>
    </source>
</evidence>
<keyword evidence="12" id="KW-0130">Cell adhesion</keyword>
<dbReference type="PROSITE" id="PS00022">
    <property type="entry name" value="EGF_1"/>
    <property type="match status" value="2"/>
</dbReference>
<evidence type="ECO:0000259" key="27">
    <source>
        <dbReference type="PROSITE" id="PS50041"/>
    </source>
</evidence>
<evidence type="ECO:0000256" key="10">
    <source>
        <dbReference type="ARBA" id="ARBA00022737"/>
    </source>
</evidence>
<evidence type="ECO:0000256" key="3">
    <source>
        <dbReference type="ARBA" id="ARBA00022475"/>
    </source>
</evidence>
<dbReference type="Proteomes" id="UP000324091">
    <property type="component" value="Chromosome 7"/>
</dbReference>
<proteinExistence type="inferred from homology"/>
<evidence type="ECO:0000259" key="26">
    <source>
        <dbReference type="PROSITE" id="PS50026"/>
    </source>
</evidence>
<feature type="disulfide bond" evidence="24">
    <location>
        <begin position="557"/>
        <end position="584"/>
    </location>
</feature>
<evidence type="ECO:0000256" key="9">
    <source>
        <dbReference type="ARBA" id="ARBA00022734"/>
    </source>
</evidence>
<keyword evidence="15 23" id="KW-1015">Disulfide bond</keyword>
<feature type="domain" description="Sushi" evidence="28">
    <location>
        <begin position="710"/>
        <end position="771"/>
    </location>
</feature>
<feature type="domain" description="C-type lectin" evidence="27">
    <location>
        <begin position="302"/>
        <end position="422"/>
    </location>
</feature>
<dbReference type="PANTHER" id="PTHR19325">
    <property type="entry name" value="COMPLEMENT COMPONENT-RELATED SUSHI DOMAIN-CONTAINING"/>
    <property type="match status" value="1"/>
</dbReference>
<dbReference type="PROSITE" id="PS01186">
    <property type="entry name" value="EGF_2"/>
    <property type="match status" value="2"/>
</dbReference>
<protein>
    <recommendedName>
        <fullName evidence="18">E-selectin</fullName>
    </recommendedName>
    <alternativeName>
        <fullName evidence="19">CD62 antigen-like family member E</fullName>
    </alternativeName>
    <alternativeName>
        <fullName evidence="20">Endothelial leukocyte adhesion molecule 1</fullName>
    </alternativeName>
    <alternativeName>
        <fullName evidence="21">Leukocyte-endothelial cell adhesion molecule 2</fullName>
    </alternativeName>
</protein>
<keyword evidence="14 25" id="KW-0472">Membrane</keyword>
<dbReference type="GO" id="GO:0005886">
    <property type="term" value="C:plasma membrane"/>
    <property type="evidence" value="ECO:0007669"/>
    <property type="project" value="UniProtKB-SubCell"/>
</dbReference>
<feature type="domain" description="Sushi" evidence="28">
    <location>
        <begin position="461"/>
        <end position="522"/>
    </location>
</feature>
<dbReference type="SMART" id="SM00034">
    <property type="entry name" value="CLECT"/>
    <property type="match status" value="2"/>
</dbReference>
<keyword evidence="16" id="KW-0325">Glycoprotein</keyword>
<organism evidence="29 30">
    <name type="scientific">Takifugu flavidus</name>
    <name type="common">sansaifugu</name>
    <dbReference type="NCBI Taxonomy" id="433684"/>
    <lineage>
        <taxon>Eukaryota</taxon>
        <taxon>Metazoa</taxon>
        <taxon>Chordata</taxon>
        <taxon>Craniata</taxon>
        <taxon>Vertebrata</taxon>
        <taxon>Euteleostomi</taxon>
        <taxon>Actinopterygii</taxon>
        <taxon>Neopterygii</taxon>
        <taxon>Teleostei</taxon>
        <taxon>Neoteleostei</taxon>
        <taxon>Acanthomorphata</taxon>
        <taxon>Eupercaria</taxon>
        <taxon>Tetraodontiformes</taxon>
        <taxon>Tetradontoidea</taxon>
        <taxon>Tetraodontidae</taxon>
        <taxon>Takifugu</taxon>
    </lineage>
</organism>
<dbReference type="InterPro" id="IPR035976">
    <property type="entry name" value="Sushi/SCR/CCP_sf"/>
</dbReference>
<feature type="disulfide bond" evidence="23">
    <location>
        <begin position="165"/>
        <end position="174"/>
    </location>
</feature>
<dbReference type="Gene3D" id="2.10.25.10">
    <property type="entry name" value="Laminin"/>
    <property type="match status" value="1"/>
</dbReference>
<comment type="function">
    <text evidence="22">Cell-surface glycoprotein having a role in immunoadhesion. Mediates in the adhesion of blood neutrophils in cytokine-activated endothelium through interaction with SELPLG/PSGL1. May have a role in capillary morphogenesis.</text>
</comment>
<dbReference type="InterPro" id="IPR016187">
    <property type="entry name" value="CTDL_fold"/>
</dbReference>
<evidence type="ECO:0000256" key="13">
    <source>
        <dbReference type="ARBA" id="ARBA00022989"/>
    </source>
</evidence>
<name>A0A5C6MWR0_9TELE</name>
<dbReference type="CDD" id="cd00033">
    <property type="entry name" value="CCP"/>
    <property type="match status" value="7"/>
</dbReference>
<dbReference type="Gene3D" id="2.10.70.10">
    <property type="entry name" value="Complement Module, domain 1"/>
    <property type="match status" value="7"/>
</dbReference>
<dbReference type="InterPro" id="IPR002396">
    <property type="entry name" value="Selectin_superfamily"/>
</dbReference>
<dbReference type="InterPro" id="IPR016186">
    <property type="entry name" value="C-type_lectin-like/link_sf"/>
</dbReference>
<evidence type="ECO:0000259" key="28">
    <source>
        <dbReference type="PROSITE" id="PS50923"/>
    </source>
</evidence>
<sequence>MKRAVIIFLGSFMVEITLGWTYHHSSVRKNWSDARLYCQTTFTDMVVIQSQEENDYIVSKLPNRTGSPYYWIGITKNHKDDPWTWIGNNSTWIGEKSWATNEPNNDHSTEFCVEIYVNQGENRGKWNDEKCANKKFPVCFKAQCHETSCVRGRCWETIENTTCLCEAGFQGDRCEKAIMNNQMEVIIADLSDSFNLTNATLAPDVKATGYPSLSGPENGFQSYTEGNSAFNSSCQQRCYLGFWTIGSLPCGVIGVWNGTRPACADYKVFVLLPFGGGAVSTICCIGYCCLKHRKNLSNNGGVQAWTYTSSTRPSRKWIEASQWCQKNSARLVPIQSQEETDFLNNLLPYNPKYYWIGIRREDGVWTWDGTGKKVPEEDQNWSPMEPDNITSQDCVEIYIKRGESPGKWNNENCERRKGTICYKASCLQDSCSAHADCVEKVGNYTCQCHPGFQGPRCEEAIACKPLLDPGQGFQHCFHPHGPNRFNSSCNFHCKLGFRLEGAPRLLCQASGHWNNPVPLCRAQECPGLNQTHIGAGSISCSPPAVPYCYNSTCEVRCDEGYQANGPNQLRCDDTGRWSASLPTCRMVQCSKLEAPHNASIQCDNPLGEHSYGSTCIVQCDEGFDLIGTNRIECSSQGQWSSGLPICRVKKCNPIELSRGFLSCSDPNGPFTFGSVCTATCEKGFLLNGTVSTECSSLGLWSADIPQCLAKQCPPLSSPAHGSLVCSAPHGEFSFGARCESTCDEGFLLNGTADTECTSQGTWSTETTHCLAQRCPLLVKAPPNGTLLCNHPHAHSSYGSRCEFECNEGFWLRGVSATACNSSGIWSHDLPTCQPIQCEAIRILSSSLSMNCSHPVQNFSFGSQCFFSCKEGFSLNGTQTVTCTSTGFWTDTPPTCMEEGMPLGTALLVYTGVGAAAAVVPLALIGLCLLIMARFRRGAMPTVHKEGQKPLQVITLAFLPDKSQVSPFIYY</sequence>
<dbReference type="SUPFAM" id="SSF56436">
    <property type="entry name" value="C-type lectin-like"/>
    <property type="match status" value="2"/>
</dbReference>
<feature type="disulfide bond" evidence="23">
    <location>
        <begin position="144"/>
        <end position="154"/>
    </location>
</feature>
<dbReference type="PRINTS" id="PR00343">
    <property type="entry name" value="SELECTIN"/>
</dbReference>
<evidence type="ECO:0000256" key="24">
    <source>
        <dbReference type="PROSITE-ProRule" id="PRU00302"/>
    </source>
</evidence>
<feature type="domain" description="Sushi" evidence="28">
    <location>
        <begin position="523"/>
        <end position="586"/>
    </location>
</feature>
<feature type="disulfide bond" evidence="24">
    <location>
        <begin position="493"/>
        <end position="520"/>
    </location>
</feature>
<feature type="disulfide bond" evidence="24">
    <location>
        <begin position="868"/>
        <end position="895"/>
    </location>
</feature>
<dbReference type="PROSITE" id="PS00615">
    <property type="entry name" value="C_TYPE_LECTIN_1"/>
    <property type="match status" value="1"/>
</dbReference>
<evidence type="ECO:0000256" key="5">
    <source>
        <dbReference type="ARBA" id="ARBA00022659"/>
    </source>
</evidence>
<keyword evidence="3" id="KW-1003">Cell membrane</keyword>
<dbReference type="AlphaFoldDB" id="A0A5C6MWR0"/>
<feature type="domain" description="Sushi" evidence="28">
    <location>
        <begin position="835"/>
        <end position="897"/>
    </location>
</feature>
<feature type="domain" description="EGF-like" evidence="26">
    <location>
        <begin position="422"/>
        <end position="458"/>
    </location>
</feature>
<reference evidence="29 30" key="1">
    <citation type="submission" date="2019-04" db="EMBL/GenBank/DDBJ databases">
        <title>Chromosome genome assembly for Takifugu flavidus.</title>
        <authorList>
            <person name="Xiao S."/>
        </authorList>
    </citation>
    <scope>NUCLEOTIDE SEQUENCE [LARGE SCALE GENOMIC DNA]</scope>
    <source>
        <strain evidence="29">HTHZ2018</strain>
        <tissue evidence="29">Muscle</tissue>
    </source>
</reference>
<dbReference type="Gene3D" id="3.10.100.10">
    <property type="entry name" value="Mannose-Binding Protein A, subunit A"/>
    <property type="match status" value="2"/>
</dbReference>
<evidence type="ECO:0000256" key="4">
    <source>
        <dbReference type="ARBA" id="ARBA00022536"/>
    </source>
</evidence>
<evidence type="ECO:0000256" key="21">
    <source>
        <dbReference type="ARBA" id="ARBA00043124"/>
    </source>
</evidence>
<dbReference type="CDD" id="cd00054">
    <property type="entry name" value="EGF_CA"/>
    <property type="match status" value="1"/>
</dbReference>
<keyword evidence="10" id="KW-0677">Repeat</keyword>
<keyword evidence="4 23" id="KW-0245">EGF-like domain</keyword>
<keyword evidence="30" id="KW-1185">Reference proteome</keyword>
<keyword evidence="8" id="KW-0732">Signal</keyword>
<feature type="disulfide bond" evidence="24">
    <location>
        <begin position="805"/>
        <end position="832"/>
    </location>
</feature>
<keyword evidence="6 25" id="KW-0812">Transmembrane</keyword>
<dbReference type="PROSITE" id="PS50041">
    <property type="entry name" value="C_TYPE_LECTIN_2"/>
    <property type="match status" value="2"/>
</dbReference>
<evidence type="ECO:0000256" key="7">
    <source>
        <dbReference type="ARBA" id="ARBA00022723"/>
    </source>
</evidence>
<feature type="domain" description="C-type lectin" evidence="27">
    <location>
        <begin position="17"/>
        <end position="140"/>
    </location>
</feature>
<accession>A0A5C6MWR0</accession>
<evidence type="ECO:0000256" key="16">
    <source>
        <dbReference type="ARBA" id="ARBA00023180"/>
    </source>
</evidence>
<keyword evidence="5 24" id="KW-0768">Sushi</keyword>
<dbReference type="InterPro" id="IPR000742">
    <property type="entry name" value="EGF"/>
</dbReference>
<keyword evidence="7" id="KW-0479">Metal-binding</keyword>
<evidence type="ECO:0000256" key="15">
    <source>
        <dbReference type="ARBA" id="ARBA00023157"/>
    </source>
</evidence>
<dbReference type="FunFam" id="2.10.70.10:FF:000001">
    <property type="entry name" value="Selectin P"/>
    <property type="match status" value="5"/>
</dbReference>
<dbReference type="InterPro" id="IPR050350">
    <property type="entry name" value="Compl-Cell_Adhes-Reg"/>
</dbReference>
<evidence type="ECO:0000256" key="6">
    <source>
        <dbReference type="ARBA" id="ARBA00022692"/>
    </source>
</evidence>
<keyword evidence="11" id="KW-0106">Calcium</keyword>
<evidence type="ECO:0000256" key="22">
    <source>
        <dbReference type="ARBA" id="ARBA00045695"/>
    </source>
</evidence>
<dbReference type="SUPFAM" id="SSF57535">
    <property type="entry name" value="Complement control module/SCR domain"/>
    <property type="match status" value="7"/>
</dbReference>
<evidence type="ECO:0000313" key="29">
    <source>
        <dbReference type="EMBL" id="TWW57847.1"/>
    </source>
</evidence>
<gene>
    <name evidence="29" type="ORF">D4764_07G0005660</name>
</gene>
<evidence type="ECO:0000256" key="11">
    <source>
        <dbReference type="ARBA" id="ARBA00022837"/>
    </source>
</evidence>
<evidence type="ECO:0000256" key="12">
    <source>
        <dbReference type="ARBA" id="ARBA00022889"/>
    </source>
</evidence>
<evidence type="ECO:0000256" key="2">
    <source>
        <dbReference type="ARBA" id="ARBA00007360"/>
    </source>
</evidence>
<feature type="disulfide bond" evidence="24">
    <location>
        <begin position="680"/>
        <end position="707"/>
    </location>
</feature>
<dbReference type="Pfam" id="PF00059">
    <property type="entry name" value="Lectin_C"/>
    <property type="match status" value="2"/>
</dbReference>
<keyword evidence="9 29" id="KW-0430">Lectin</keyword>
<dbReference type="Pfam" id="PF00084">
    <property type="entry name" value="Sushi"/>
    <property type="match status" value="7"/>
</dbReference>
<comment type="caution">
    <text evidence="23">Lacks conserved residue(s) required for the propagation of feature annotation.</text>
</comment>
<comment type="caution">
    <text evidence="29">The sequence shown here is derived from an EMBL/GenBank/DDBJ whole genome shotgun (WGS) entry which is preliminary data.</text>
</comment>
<feature type="disulfide bond" evidence="24">
    <location>
        <begin position="651"/>
        <end position="694"/>
    </location>
</feature>
<dbReference type="SUPFAM" id="SSF57196">
    <property type="entry name" value="EGF/Laminin"/>
    <property type="match status" value="2"/>
</dbReference>
<dbReference type="EMBL" id="RHFK02000020">
    <property type="protein sequence ID" value="TWW57847.1"/>
    <property type="molecule type" value="Genomic_DNA"/>
</dbReference>
<dbReference type="InterPro" id="IPR001304">
    <property type="entry name" value="C-type_lectin-like"/>
</dbReference>
<dbReference type="PROSITE" id="PS50026">
    <property type="entry name" value="EGF_3"/>
    <property type="match status" value="2"/>
</dbReference>
<comment type="subunit">
    <text evidence="17">Interacts with SELPLG/PSGL1 and PODXL2 through the sialyl Lewis X epitope. SELPLG sulfation appears not to be required for this interaction.</text>
</comment>
<dbReference type="SMART" id="SM00181">
    <property type="entry name" value="EGF"/>
    <property type="match status" value="3"/>
</dbReference>
<feature type="disulfide bond" evidence="23">
    <location>
        <begin position="448"/>
        <end position="457"/>
    </location>
</feature>
<keyword evidence="13 25" id="KW-1133">Transmembrane helix</keyword>
<comment type="similarity">
    <text evidence="2">Belongs to the selectin/LECAM family.</text>
</comment>
<evidence type="ECO:0000256" key="18">
    <source>
        <dbReference type="ARBA" id="ARBA00040812"/>
    </source>
</evidence>
<dbReference type="InterPro" id="IPR000436">
    <property type="entry name" value="Sushi_SCR_CCP_dom"/>
</dbReference>
<dbReference type="GO" id="GO:0007155">
    <property type="term" value="P:cell adhesion"/>
    <property type="evidence" value="ECO:0007669"/>
    <property type="project" value="UniProtKB-KW"/>
</dbReference>
<evidence type="ECO:0000256" key="25">
    <source>
        <dbReference type="SAM" id="Phobius"/>
    </source>
</evidence>
<feature type="domain" description="Sushi" evidence="28">
    <location>
        <begin position="649"/>
        <end position="709"/>
    </location>
</feature>
<evidence type="ECO:0000256" key="19">
    <source>
        <dbReference type="ARBA" id="ARBA00041401"/>
    </source>
</evidence>
<dbReference type="GO" id="GO:0030246">
    <property type="term" value="F:carbohydrate binding"/>
    <property type="evidence" value="ECO:0007669"/>
    <property type="project" value="UniProtKB-KW"/>
</dbReference>
<evidence type="ECO:0000256" key="17">
    <source>
        <dbReference type="ARBA" id="ARBA00038738"/>
    </source>
</evidence>
<evidence type="ECO:0000313" key="30">
    <source>
        <dbReference type="Proteomes" id="UP000324091"/>
    </source>
</evidence>
<feature type="domain" description="EGF-like" evidence="26">
    <location>
        <begin position="140"/>
        <end position="175"/>
    </location>
</feature>
<feature type="domain" description="Sushi" evidence="28">
    <location>
        <begin position="587"/>
        <end position="648"/>
    </location>
</feature>
<dbReference type="GO" id="GO:0046872">
    <property type="term" value="F:metal ion binding"/>
    <property type="evidence" value="ECO:0007669"/>
    <property type="project" value="UniProtKB-KW"/>
</dbReference>
<evidence type="ECO:0000256" key="20">
    <source>
        <dbReference type="ARBA" id="ARBA00042113"/>
    </source>
</evidence>